<sequence>MTDKEEIWILKGYETFSEFGEKGLKVEQLAKAVGISKSSFYHHFSDLDIFVDRLLRFHLSQSVIIAGKEKIAKTINSDLINILLEHKTDLLFNRQLRINSNKLIYQETLTKSNQIIGKDFISLWLTDTNSNLNFQQAEGLIGLALENFFLQINLDSFNRQWLEAYFENLKRITRSFD</sequence>
<proteinExistence type="predicted"/>
<gene>
    <name evidence="4" type="ORF">SAMN05444408_102238</name>
</gene>
<feature type="domain" description="HTH tetR-type" evidence="3">
    <location>
        <begin position="2"/>
        <end position="62"/>
    </location>
</feature>
<dbReference type="EMBL" id="FQVO01000002">
    <property type="protein sequence ID" value="SHE58809.1"/>
    <property type="molecule type" value="Genomic_DNA"/>
</dbReference>
<dbReference type="InterPro" id="IPR001647">
    <property type="entry name" value="HTH_TetR"/>
</dbReference>
<keyword evidence="1 2" id="KW-0238">DNA-binding</keyword>
<dbReference type="STRING" id="1302685.SAMN05444408_102238"/>
<evidence type="ECO:0000313" key="5">
    <source>
        <dbReference type="Proteomes" id="UP000184236"/>
    </source>
</evidence>
<dbReference type="RefSeq" id="WP_072883577.1">
    <property type="nucleotide sequence ID" value="NZ_FQVO01000002.1"/>
</dbReference>
<reference evidence="5" key="1">
    <citation type="submission" date="2016-11" db="EMBL/GenBank/DDBJ databases">
        <authorList>
            <person name="Varghese N."/>
            <person name="Submissions S."/>
        </authorList>
    </citation>
    <scope>NUCLEOTIDE SEQUENCE [LARGE SCALE GENOMIC DNA]</scope>
    <source>
        <strain evidence="5">DSM 26898</strain>
    </source>
</reference>
<protein>
    <submittedName>
        <fullName evidence="4">Transcriptional regulator, TetR family</fullName>
    </submittedName>
</protein>
<evidence type="ECO:0000313" key="4">
    <source>
        <dbReference type="EMBL" id="SHE58809.1"/>
    </source>
</evidence>
<dbReference type="PROSITE" id="PS50977">
    <property type="entry name" value="HTH_TETR_2"/>
    <property type="match status" value="1"/>
</dbReference>
<accession>A0A1M4UQ51</accession>
<dbReference type="OrthoDB" id="1258954at2"/>
<organism evidence="4 5">
    <name type="scientific">Chryseobacterium takakiae</name>
    <dbReference type="NCBI Taxonomy" id="1302685"/>
    <lineage>
        <taxon>Bacteria</taxon>
        <taxon>Pseudomonadati</taxon>
        <taxon>Bacteroidota</taxon>
        <taxon>Flavobacteriia</taxon>
        <taxon>Flavobacteriales</taxon>
        <taxon>Weeksellaceae</taxon>
        <taxon>Chryseobacterium group</taxon>
        <taxon>Chryseobacterium</taxon>
    </lineage>
</organism>
<dbReference type="AlphaFoldDB" id="A0A1M4UQ51"/>
<feature type="DNA-binding region" description="H-T-H motif" evidence="2">
    <location>
        <begin position="25"/>
        <end position="44"/>
    </location>
</feature>
<evidence type="ECO:0000256" key="1">
    <source>
        <dbReference type="ARBA" id="ARBA00023125"/>
    </source>
</evidence>
<evidence type="ECO:0000259" key="3">
    <source>
        <dbReference type="PROSITE" id="PS50977"/>
    </source>
</evidence>
<dbReference type="GO" id="GO:0003677">
    <property type="term" value="F:DNA binding"/>
    <property type="evidence" value="ECO:0007669"/>
    <property type="project" value="UniProtKB-UniRule"/>
</dbReference>
<dbReference type="Proteomes" id="UP000184236">
    <property type="component" value="Unassembled WGS sequence"/>
</dbReference>
<evidence type="ECO:0000256" key="2">
    <source>
        <dbReference type="PROSITE-ProRule" id="PRU00335"/>
    </source>
</evidence>
<name>A0A1M4UQ51_9FLAO</name>
<dbReference type="InterPro" id="IPR009057">
    <property type="entry name" value="Homeodomain-like_sf"/>
</dbReference>
<dbReference type="Pfam" id="PF00440">
    <property type="entry name" value="TetR_N"/>
    <property type="match status" value="1"/>
</dbReference>
<dbReference type="Gene3D" id="1.10.357.10">
    <property type="entry name" value="Tetracycline Repressor, domain 2"/>
    <property type="match status" value="1"/>
</dbReference>
<keyword evidence="5" id="KW-1185">Reference proteome</keyword>
<dbReference type="SUPFAM" id="SSF46689">
    <property type="entry name" value="Homeodomain-like"/>
    <property type="match status" value="1"/>
</dbReference>